<keyword evidence="1" id="KW-0611">Plant defense</keyword>
<evidence type="ECO:0000313" key="3">
    <source>
        <dbReference type="Proteomes" id="UP000027120"/>
    </source>
</evidence>
<dbReference type="SMR" id="A0A067DBI5"/>
<reference evidence="2 3" key="1">
    <citation type="submission" date="2014-04" db="EMBL/GenBank/DDBJ databases">
        <authorList>
            <consortium name="International Citrus Genome Consortium"/>
            <person name="Gmitter F."/>
            <person name="Chen C."/>
            <person name="Farmerie W."/>
            <person name="Harkins T."/>
            <person name="Desany B."/>
            <person name="Mohiuddin M."/>
            <person name="Kodira C."/>
            <person name="Borodovsky M."/>
            <person name="Lomsadze A."/>
            <person name="Burns P."/>
            <person name="Jenkins J."/>
            <person name="Prochnik S."/>
            <person name="Shu S."/>
            <person name="Chapman J."/>
            <person name="Pitluck S."/>
            <person name="Schmutz J."/>
            <person name="Rokhsar D."/>
        </authorList>
    </citation>
    <scope>NUCLEOTIDE SEQUENCE</scope>
</reference>
<dbReference type="AlphaFoldDB" id="A0A067DBI5"/>
<evidence type="ECO:0008006" key="4">
    <source>
        <dbReference type="Google" id="ProtNLM"/>
    </source>
</evidence>
<organism evidence="2 3">
    <name type="scientific">Citrus sinensis</name>
    <name type="common">Sweet orange</name>
    <name type="synonym">Citrus aurantium var. sinensis</name>
    <dbReference type="NCBI Taxonomy" id="2711"/>
    <lineage>
        <taxon>Eukaryota</taxon>
        <taxon>Viridiplantae</taxon>
        <taxon>Streptophyta</taxon>
        <taxon>Embryophyta</taxon>
        <taxon>Tracheophyta</taxon>
        <taxon>Spermatophyta</taxon>
        <taxon>Magnoliopsida</taxon>
        <taxon>eudicotyledons</taxon>
        <taxon>Gunneridae</taxon>
        <taxon>Pentapetalae</taxon>
        <taxon>rosids</taxon>
        <taxon>malvids</taxon>
        <taxon>Sapindales</taxon>
        <taxon>Rutaceae</taxon>
        <taxon>Aurantioideae</taxon>
        <taxon>Citrus</taxon>
    </lineage>
</organism>
<dbReference type="PANTHER" id="PTHR36766">
    <property type="entry name" value="PLANT BROAD-SPECTRUM MILDEW RESISTANCE PROTEIN RPW8"/>
    <property type="match status" value="1"/>
</dbReference>
<sequence length="131" mass="14748">GSHHDRKNTRPHLRRVVIGEITQFLELPQWLLQCCTDTLQSLIIVDCPNFMALPGSLKDLEALETLVIARCPKLSSLPEDMHHVTTLKSLAIAECPALSERCKPPTGEDWPKIAHIPEILLDDKMIKSSDY</sequence>
<dbReference type="Proteomes" id="UP000027120">
    <property type="component" value="Unassembled WGS sequence"/>
</dbReference>
<dbReference type="Gene3D" id="3.80.10.10">
    <property type="entry name" value="Ribonuclease Inhibitor"/>
    <property type="match status" value="1"/>
</dbReference>
<dbReference type="PANTHER" id="PTHR36766:SF61">
    <property type="entry name" value="NB-ARC DOMAIN DISEASE RESISTANCE PROTEIN"/>
    <property type="match status" value="1"/>
</dbReference>
<keyword evidence="3" id="KW-1185">Reference proteome</keyword>
<dbReference type="SUPFAM" id="SSF52047">
    <property type="entry name" value="RNI-like"/>
    <property type="match status" value="1"/>
</dbReference>
<feature type="non-terminal residue" evidence="2">
    <location>
        <position position="1"/>
    </location>
</feature>
<evidence type="ECO:0000256" key="1">
    <source>
        <dbReference type="ARBA" id="ARBA00022821"/>
    </source>
</evidence>
<accession>A0A067DBI5</accession>
<dbReference type="GO" id="GO:0006952">
    <property type="term" value="P:defense response"/>
    <property type="evidence" value="ECO:0007669"/>
    <property type="project" value="UniProtKB-KW"/>
</dbReference>
<name>A0A067DBI5_CITSI</name>
<proteinExistence type="predicted"/>
<protein>
    <recommendedName>
        <fullName evidence="4">NB-ARC domain-containing protein</fullName>
    </recommendedName>
</protein>
<gene>
    <name evidence="2" type="ORF">CISIN_1g045942mg</name>
</gene>
<evidence type="ECO:0000313" key="2">
    <source>
        <dbReference type="EMBL" id="KDO38925.1"/>
    </source>
</evidence>
<dbReference type="EMBL" id="KK787240">
    <property type="protein sequence ID" value="KDO38925.1"/>
    <property type="molecule type" value="Genomic_DNA"/>
</dbReference>
<dbReference type="InterPro" id="IPR032675">
    <property type="entry name" value="LRR_dom_sf"/>
</dbReference>
<dbReference type="STRING" id="2711.A0A067DBI5"/>